<evidence type="ECO:0000259" key="8">
    <source>
        <dbReference type="SMART" id="SM01144"/>
    </source>
</evidence>
<comment type="similarity">
    <text evidence="5">Belongs to the TDD superfamily. DTWD2 family.</text>
</comment>
<proteinExistence type="inferred from homology"/>
<feature type="domain" description="DTW" evidence="8">
    <location>
        <begin position="72"/>
        <end position="275"/>
    </location>
</feature>
<evidence type="ECO:0000256" key="6">
    <source>
        <dbReference type="ARBA" id="ARBA00048718"/>
    </source>
</evidence>
<comment type="catalytic activity">
    <reaction evidence="6">
        <text>a uridine in tRNA + S-adenosyl-L-methionine = a 3-[(3S)-3-amino-3-carboxypropyl]uridine in tRNA + S-methyl-5'-thioadenosine + H(+)</text>
        <dbReference type="Rhea" id="RHEA:62432"/>
        <dbReference type="Rhea" id="RHEA-COMP:13339"/>
        <dbReference type="Rhea" id="RHEA-COMP:16092"/>
        <dbReference type="ChEBI" id="CHEBI:15378"/>
        <dbReference type="ChEBI" id="CHEBI:17509"/>
        <dbReference type="ChEBI" id="CHEBI:59789"/>
        <dbReference type="ChEBI" id="CHEBI:65315"/>
        <dbReference type="ChEBI" id="CHEBI:82930"/>
        <dbReference type="EC" id="2.5.1.25"/>
    </reaction>
</comment>
<accession>A0ABP0LYU7</accession>
<dbReference type="PANTHER" id="PTHR21392">
    <property type="entry name" value="TRNA-URIDINE AMINOCARBOXYPROPYLTRANSFERASE 2"/>
    <property type="match status" value="1"/>
</dbReference>
<feature type="compositionally biased region" description="Basic residues" evidence="7">
    <location>
        <begin position="300"/>
        <end position="311"/>
    </location>
</feature>
<sequence length="319" mass="35450">MTHVPLHCAAALQVCLPDKPTNARRLEWNPRLRPWLALAVTAIAKTKPLVPSLGQVRRPPVQSVARCVAVPEGRNCPSCGRPRRVCLCDALPEGPMDTRTQVVLFTHPKEVKRSLGTAPLLQLCLKRTIKLVGKVFPDPEENPSLHEQLRLGGRQCFLLYPGPTAVQVAEISTSPVPKTLILIDARWEQSRIMLNRSDWLQNLPRITLGTQQQSRYIWRRQPAPGCISTLEAAAEALHFLEGQGALSAPGAPSDIKSALLAPFEKMVQLQCQFTPDARDKNADLQQLGGLANENANPLWNRRRKWKRRRRQGTGSSLAP</sequence>
<dbReference type="PANTHER" id="PTHR21392:SF0">
    <property type="entry name" value="TRNA-URIDINE AMINOCARBOXYPROPYLTRANSFERASE 2"/>
    <property type="match status" value="1"/>
</dbReference>
<comment type="caution">
    <text evidence="9">The sequence shown here is derived from an EMBL/GenBank/DDBJ whole genome shotgun (WGS) entry which is preliminary data.</text>
</comment>
<name>A0ABP0LYU7_9DINO</name>
<evidence type="ECO:0000256" key="3">
    <source>
        <dbReference type="ARBA" id="ARBA00022691"/>
    </source>
</evidence>
<reference evidence="9 10" key="1">
    <citation type="submission" date="2024-02" db="EMBL/GenBank/DDBJ databases">
        <authorList>
            <person name="Chen Y."/>
            <person name="Shah S."/>
            <person name="Dougan E. K."/>
            <person name="Thang M."/>
            <person name="Chan C."/>
        </authorList>
    </citation>
    <scope>NUCLEOTIDE SEQUENCE [LARGE SCALE GENOMIC DNA]</scope>
</reference>
<feature type="region of interest" description="Disordered" evidence="7">
    <location>
        <begin position="288"/>
        <end position="319"/>
    </location>
</feature>
<evidence type="ECO:0000256" key="5">
    <source>
        <dbReference type="ARBA" id="ARBA00034489"/>
    </source>
</evidence>
<dbReference type="Proteomes" id="UP001642464">
    <property type="component" value="Unassembled WGS sequence"/>
</dbReference>
<protein>
    <recommendedName>
        <fullName evidence="1">tRNA-uridine aminocarboxypropyltransferase</fullName>
        <ecNumber evidence="1">2.5.1.25</ecNumber>
    </recommendedName>
</protein>
<evidence type="ECO:0000256" key="1">
    <source>
        <dbReference type="ARBA" id="ARBA00012386"/>
    </source>
</evidence>
<evidence type="ECO:0000313" key="9">
    <source>
        <dbReference type="EMBL" id="CAK9044416.1"/>
    </source>
</evidence>
<keyword evidence="2" id="KW-0808">Transferase</keyword>
<dbReference type="SMART" id="SM01144">
    <property type="entry name" value="DTW"/>
    <property type="match status" value="1"/>
</dbReference>
<evidence type="ECO:0000313" key="10">
    <source>
        <dbReference type="Proteomes" id="UP001642464"/>
    </source>
</evidence>
<dbReference type="InterPro" id="IPR005636">
    <property type="entry name" value="DTW"/>
</dbReference>
<keyword evidence="3" id="KW-0949">S-adenosyl-L-methionine</keyword>
<dbReference type="Pfam" id="PF03942">
    <property type="entry name" value="DTW"/>
    <property type="match status" value="1"/>
</dbReference>
<keyword evidence="10" id="KW-1185">Reference proteome</keyword>
<dbReference type="EMBL" id="CAXAMM010018890">
    <property type="protein sequence ID" value="CAK9044416.1"/>
    <property type="molecule type" value="Genomic_DNA"/>
</dbReference>
<gene>
    <name evidence="9" type="ORF">SCF082_LOCUS25229</name>
</gene>
<organism evidence="9 10">
    <name type="scientific">Durusdinium trenchii</name>
    <dbReference type="NCBI Taxonomy" id="1381693"/>
    <lineage>
        <taxon>Eukaryota</taxon>
        <taxon>Sar</taxon>
        <taxon>Alveolata</taxon>
        <taxon>Dinophyceae</taxon>
        <taxon>Suessiales</taxon>
        <taxon>Symbiodiniaceae</taxon>
        <taxon>Durusdinium</taxon>
    </lineage>
</organism>
<evidence type="ECO:0000256" key="7">
    <source>
        <dbReference type="SAM" id="MobiDB-lite"/>
    </source>
</evidence>
<evidence type="ECO:0000256" key="4">
    <source>
        <dbReference type="ARBA" id="ARBA00022694"/>
    </source>
</evidence>
<dbReference type="EC" id="2.5.1.25" evidence="1"/>
<keyword evidence="4" id="KW-0819">tRNA processing</keyword>
<evidence type="ECO:0000256" key="2">
    <source>
        <dbReference type="ARBA" id="ARBA00022679"/>
    </source>
</evidence>
<dbReference type="InterPro" id="IPR039262">
    <property type="entry name" value="DTWD2/TAPT"/>
</dbReference>